<evidence type="ECO:0000259" key="5">
    <source>
        <dbReference type="Pfam" id="PF13086"/>
    </source>
</evidence>
<dbReference type="ExpressionAtlas" id="A0A3L6G5Z2">
    <property type="expression patterns" value="baseline and differential"/>
</dbReference>
<dbReference type="SUPFAM" id="SSF52540">
    <property type="entry name" value="P-loop containing nucleoside triphosphate hydrolases"/>
    <property type="match status" value="2"/>
</dbReference>
<dbReference type="InterPro" id="IPR047187">
    <property type="entry name" value="SF1_C_Upf1"/>
</dbReference>
<accession>A0A3L6G5Z2</accession>
<dbReference type="InterPro" id="IPR041677">
    <property type="entry name" value="DNA2/NAM7_AAA_11"/>
</dbReference>
<dbReference type="FunFam" id="3.40.50.300:FF:000326">
    <property type="entry name" value="P-loop containing nucleoside triphosphate hydrolase"/>
    <property type="match status" value="1"/>
</dbReference>
<organism evidence="8">
    <name type="scientific">Zea mays</name>
    <name type="common">Maize</name>
    <dbReference type="NCBI Taxonomy" id="4577"/>
    <lineage>
        <taxon>Eukaryota</taxon>
        <taxon>Viridiplantae</taxon>
        <taxon>Streptophyta</taxon>
        <taxon>Embryophyta</taxon>
        <taxon>Tracheophyta</taxon>
        <taxon>Spermatophyta</taxon>
        <taxon>Magnoliopsida</taxon>
        <taxon>Liliopsida</taxon>
        <taxon>Poales</taxon>
        <taxon>Poaceae</taxon>
        <taxon>PACMAD clade</taxon>
        <taxon>Panicoideae</taxon>
        <taxon>Andropogonodae</taxon>
        <taxon>Andropogoneae</taxon>
        <taxon>Tripsacinae</taxon>
        <taxon>Zea</taxon>
    </lineage>
</organism>
<dbReference type="CDD" id="cd18808">
    <property type="entry name" value="SF1_C_Upf1"/>
    <property type="match status" value="1"/>
</dbReference>
<dbReference type="FunFam" id="3.40.50.300:FF:006045">
    <property type="entry name" value="p-loop containing nucleoside triphosphate hydrolase superfamily protein"/>
    <property type="match status" value="1"/>
</dbReference>
<dbReference type="Pfam" id="PF20073">
    <property type="entry name" value="DUF6469"/>
    <property type="match status" value="2"/>
</dbReference>
<keyword evidence="2" id="KW-0378">Hydrolase</keyword>
<dbReference type="GO" id="GO:0005694">
    <property type="term" value="C:chromosome"/>
    <property type="evidence" value="ECO:0007669"/>
    <property type="project" value="UniProtKB-ARBA"/>
</dbReference>
<dbReference type="InterPro" id="IPR041679">
    <property type="entry name" value="DNA2/NAM7-like_C"/>
</dbReference>
<evidence type="ECO:0000256" key="1">
    <source>
        <dbReference type="ARBA" id="ARBA00022741"/>
    </source>
</evidence>
<dbReference type="Gene3D" id="3.40.50.300">
    <property type="entry name" value="P-loop containing nucleotide triphosphate hydrolases"/>
    <property type="match status" value="4"/>
</dbReference>
<gene>
    <name evidence="8" type="primary">MAA3_1</name>
    <name evidence="8" type="ORF">Zm00014a_021742</name>
</gene>
<feature type="domain" description="DNA2/NAM7 helicase helicase" evidence="5">
    <location>
        <begin position="665"/>
        <end position="757"/>
    </location>
</feature>
<dbReference type="GO" id="GO:0004386">
    <property type="term" value="F:helicase activity"/>
    <property type="evidence" value="ECO:0007669"/>
    <property type="project" value="UniProtKB-KW"/>
</dbReference>
<protein>
    <submittedName>
        <fullName evidence="8">Putative helicase MAGATAMA 3</fullName>
    </submittedName>
</protein>
<feature type="domain" description="DUF6469" evidence="7">
    <location>
        <begin position="1129"/>
        <end position="1222"/>
    </location>
</feature>
<name>A0A3L6G5Z2_MAIZE</name>
<evidence type="ECO:0000313" key="8">
    <source>
        <dbReference type="EMBL" id="PWZ43830.1"/>
    </source>
</evidence>
<feature type="domain" description="DUF6469" evidence="7">
    <location>
        <begin position="123"/>
        <end position="224"/>
    </location>
</feature>
<dbReference type="FunFam" id="3.40.50.300:FF:002771">
    <property type="entry name" value="p-loop containing nucleoside triphosphate hydrolase superfamily protein"/>
    <property type="match status" value="1"/>
</dbReference>
<dbReference type="Pfam" id="PF13086">
    <property type="entry name" value="AAA_11"/>
    <property type="match status" value="3"/>
</dbReference>
<dbReference type="InterPro" id="IPR045055">
    <property type="entry name" value="DNA2/NAM7-like"/>
</dbReference>
<evidence type="ECO:0000256" key="3">
    <source>
        <dbReference type="ARBA" id="ARBA00022806"/>
    </source>
</evidence>
<comment type="caution">
    <text evidence="8">The sequence shown here is derived from an EMBL/GenBank/DDBJ whole genome shotgun (WGS) entry which is preliminary data.</text>
</comment>
<keyword evidence="3 8" id="KW-0347">Helicase</keyword>
<proteinExistence type="predicted"/>
<evidence type="ECO:0000259" key="6">
    <source>
        <dbReference type="Pfam" id="PF13087"/>
    </source>
</evidence>
<reference evidence="8" key="1">
    <citation type="journal article" date="2018" name="Nat. Genet.">
        <title>Extensive intraspecific gene order and gene structural variations between Mo17 and other maize genomes.</title>
        <authorList>
            <person name="Sun S."/>
            <person name="Zhou Y."/>
            <person name="Chen J."/>
            <person name="Shi J."/>
            <person name="Zhao H."/>
            <person name="Zhao H."/>
            <person name="Song W."/>
            <person name="Zhang M."/>
            <person name="Cui Y."/>
            <person name="Dong X."/>
            <person name="Liu H."/>
            <person name="Ma X."/>
            <person name="Jiao Y."/>
            <person name="Wang B."/>
            <person name="Wei X."/>
            <person name="Stein J.C."/>
            <person name="Glaubitz J.C."/>
            <person name="Lu F."/>
            <person name="Yu G."/>
            <person name="Liang C."/>
            <person name="Fengler K."/>
            <person name="Li B."/>
            <person name="Rafalski A."/>
            <person name="Schnable P.S."/>
            <person name="Ware D.H."/>
            <person name="Buckler E.S."/>
            <person name="Lai J."/>
        </authorList>
    </citation>
    <scope>NUCLEOTIDE SEQUENCE [LARGE SCALE GENOMIC DNA]</scope>
    <source>
        <tissue evidence="8">Seedling</tissue>
    </source>
</reference>
<dbReference type="GO" id="GO:0005524">
    <property type="term" value="F:ATP binding"/>
    <property type="evidence" value="ECO:0007669"/>
    <property type="project" value="UniProtKB-KW"/>
</dbReference>
<dbReference type="PANTHER" id="PTHR10887:SF461">
    <property type="entry name" value="OS04G0582000 PROTEIN"/>
    <property type="match status" value="1"/>
</dbReference>
<sequence>MSDGGDDVLDTRMQAVASYWTRKKSSLGLGHLERKVFSWSVRDIFNRDLLRHQVKRIPDTFESFASYLNSFAYPLIEEVHADVFSSLDGYVNASFIEVIQVARLDEERPIFGLEVAEPVKDGERSREVYEPTRGDIIVMSLKKPKHVSDLTRNQVSYVLGSVLKSHIEDDDNFPPNCCIVQLSSAILIDAYHQTKIPKGQLFAVFLISMETYNRVWKCLNMGPNDAIIELRNKKSTDLVNSVWQYKRRAVEDASAPSFQLSRTFCNGSVDGLEKFNLNDSQLNAVADCALAMENHSSSIKLLWGPPGTGKTKTISTILWAMLIKGRKTLACAPTNTAVLEVAARIVTLVGKPSDSSVCFLNDIVLFGSKKRMKIDNGNPLSAIFLESRAKRLLPCFMPSTGWIHCLCSLIDLLENSATKYQLYIEAEGIIQQKRPTNTKQGRSRPITLPVSSPSEDRIIDKVKQYIIPFLHWFCKTEMTPNVSSSAPATKDIYEGTSWQVCNKDFYYGQNDKESEYKDNDCGNEECYKSGEAEEAVIVPSFKHYLRDQYKKLSGNLYDCIKILYNDNPRNPESGRSFQCMLEVLELIKILYALINSDVDDGDICSEELLASKVEDEGDPETWPEKLASVKTNSCNKLKFSLAKSLCVQELRYLCTNLVLPNCYCERSVEQYLLARAKCILCTVSSSFRLYNVPMRYSSSSLCGLPTKPENISLELLIVDEAAQVKECETLIPLQLPGIKQAIFIGDEYQLPALVKSKISDGAKFGRSVFERLSSLGYSKHLLNVQYRMHPEISKFPVGKFYGGKISDGPNVTHKNYGKRFLAGKWFGPYSFINVDCGHETTEKNARSLKNTIEVAVVARMVQRLYNETVSTRTKLSVGVVSPYNAQVRAIQEELKKTYRSYDGFLVKVKSVDGFQGAEEDIIIISTVRSNGAGSVGFLSNLQRANVALTRAKHCLWIVGNGTTLLSSNSIWQKIINDVQNRGCFFDVRDDRDLSNKVMKATIELDDAENLVKMESLHISRPKFQRKNAGEEWPNLVGVVLSWSLADVMNENLFKDKVKQIPSTFPNLKSYLECYTSPLLEELRAEMSSSLESLSTVPSVRISRIEEKRDKYEIYLASDCQVAKPHNRPECYTPSVGDVILLSDVKPGHISDTTRNGRPYRVAFVTDADGDEYDDSPPAKYGIVASGKIDAADDERQDGKSTSLFAACLLNIVTYIRIWRCLDYEALRTNRGLIEKLVNYQPISSTSQNSTEDAGPTDSVEIWTKLSAMELNTSQNDAVLNCISKMHSKSSTFTLIWGPPGTGKTKTISVLLWLMREMKHGTLVCAPTNLAIKQVASRFLKLVQEHSGDTRCLGDVLLIGNKQRMCVDGDLKQIYLYDRVRRLFSCFAPLTGWKHHLSFLSDFLENGYSQYLQHLQDSQEGDTPSFFHYARKRFAVIYMDLRRCFNDLLLHVPKSSILEVNYNSILLLLKMLEEFNRTMFRYPEDEIRKVFLYSNDEPDQTNSSVVTLGKTRIKCLEKLSTLLSCLKLPLTSSKRTIRDFCIESASIVFCTVSSSTKVTANKKLELLVVDEAAQLKECETLIPLRLWTLKHAVLIGDECQLPATVKSKVETRSPNDLNEQGTSLTSVSHYAGIPSSDIIVLSEFQRPSNKNEDVEDITVIPNKENDKDINAMPVIPDKGNVVDGNHILAIPCAMLSNLAKWCIRSFRS</sequence>
<dbReference type="InterPro" id="IPR027417">
    <property type="entry name" value="P-loop_NTPase"/>
</dbReference>
<feature type="domain" description="DNA2/NAM7 helicase-like C-terminal" evidence="6">
    <location>
        <begin position="765"/>
        <end position="960"/>
    </location>
</feature>
<dbReference type="Pfam" id="PF13087">
    <property type="entry name" value="AAA_12"/>
    <property type="match status" value="1"/>
</dbReference>
<dbReference type="Proteomes" id="UP000251960">
    <property type="component" value="Chromosome 10"/>
</dbReference>
<evidence type="ECO:0000256" key="4">
    <source>
        <dbReference type="ARBA" id="ARBA00022840"/>
    </source>
</evidence>
<keyword evidence="1" id="KW-0547">Nucleotide-binding</keyword>
<dbReference type="EMBL" id="NCVQ01000002">
    <property type="protein sequence ID" value="PWZ43830.1"/>
    <property type="molecule type" value="Genomic_DNA"/>
</dbReference>
<dbReference type="GO" id="GO:0016787">
    <property type="term" value="F:hydrolase activity"/>
    <property type="evidence" value="ECO:0007669"/>
    <property type="project" value="UniProtKB-KW"/>
</dbReference>
<evidence type="ECO:0000256" key="2">
    <source>
        <dbReference type="ARBA" id="ARBA00022801"/>
    </source>
</evidence>
<evidence type="ECO:0000259" key="7">
    <source>
        <dbReference type="Pfam" id="PF20073"/>
    </source>
</evidence>
<feature type="domain" description="DNA2/NAM7 helicase helicase" evidence="5">
    <location>
        <begin position="1269"/>
        <end position="1607"/>
    </location>
</feature>
<dbReference type="PANTHER" id="PTHR10887">
    <property type="entry name" value="DNA2/NAM7 HELICASE FAMILY"/>
    <property type="match status" value="1"/>
</dbReference>
<dbReference type="InterPro" id="IPR045529">
    <property type="entry name" value="DUF6469"/>
</dbReference>
<feature type="domain" description="DNA2/NAM7 helicase helicase" evidence="5">
    <location>
        <begin position="276"/>
        <end position="356"/>
    </location>
</feature>
<keyword evidence="4" id="KW-0067">ATP-binding</keyword>